<dbReference type="EMBL" id="BART01035194">
    <property type="protein sequence ID" value="GAH11968.1"/>
    <property type="molecule type" value="Genomic_DNA"/>
</dbReference>
<protein>
    <submittedName>
        <fullName evidence="1">Uncharacterized protein</fullName>
    </submittedName>
</protein>
<gene>
    <name evidence="1" type="ORF">S01H4_59881</name>
</gene>
<proteinExistence type="predicted"/>
<comment type="caution">
    <text evidence="1">The sequence shown here is derived from an EMBL/GenBank/DDBJ whole genome shotgun (WGS) entry which is preliminary data.</text>
</comment>
<evidence type="ECO:0000313" key="1">
    <source>
        <dbReference type="EMBL" id="GAH11968.1"/>
    </source>
</evidence>
<dbReference type="Gene3D" id="3.90.79.10">
    <property type="entry name" value="Nucleoside Triphosphate Pyrophosphohydrolase"/>
    <property type="match status" value="1"/>
</dbReference>
<sequence length="48" mass="5418">LEVFELKLTDAPSFIENGKIKDAKTIIGLLLARDYLKRDAKIGEKSKK</sequence>
<dbReference type="AlphaFoldDB" id="X1ETN2"/>
<organism evidence="1">
    <name type="scientific">marine sediment metagenome</name>
    <dbReference type="NCBI Taxonomy" id="412755"/>
    <lineage>
        <taxon>unclassified sequences</taxon>
        <taxon>metagenomes</taxon>
        <taxon>ecological metagenomes</taxon>
    </lineage>
</organism>
<reference evidence="1" key="1">
    <citation type="journal article" date="2014" name="Front. Microbiol.">
        <title>High frequency of phylogenetically diverse reductive dehalogenase-homologous genes in deep subseafloor sedimentary metagenomes.</title>
        <authorList>
            <person name="Kawai M."/>
            <person name="Futagami T."/>
            <person name="Toyoda A."/>
            <person name="Takaki Y."/>
            <person name="Nishi S."/>
            <person name="Hori S."/>
            <person name="Arai W."/>
            <person name="Tsubouchi T."/>
            <person name="Morono Y."/>
            <person name="Uchiyama I."/>
            <person name="Ito T."/>
            <person name="Fujiyama A."/>
            <person name="Inagaki F."/>
            <person name="Takami H."/>
        </authorList>
    </citation>
    <scope>NUCLEOTIDE SEQUENCE</scope>
    <source>
        <strain evidence="1">Expedition CK06-06</strain>
    </source>
</reference>
<name>X1ETN2_9ZZZZ</name>
<feature type="non-terminal residue" evidence="1">
    <location>
        <position position="1"/>
    </location>
</feature>
<accession>X1ETN2</accession>